<dbReference type="AlphaFoldDB" id="A0A1B1U629"/>
<dbReference type="FunFam" id="1.10.150.20:FF:000003">
    <property type="entry name" value="DNA polymerase I"/>
    <property type="match status" value="1"/>
</dbReference>
<dbReference type="NCBIfam" id="TIGR00593">
    <property type="entry name" value="pola"/>
    <property type="match status" value="1"/>
</dbReference>
<dbReference type="InterPro" id="IPR019760">
    <property type="entry name" value="DNA-dir_DNA_pol_A_CS"/>
</dbReference>
<dbReference type="InterPro" id="IPR036397">
    <property type="entry name" value="RNaseH_sf"/>
</dbReference>
<dbReference type="FunFam" id="1.10.150.20:FF:000002">
    <property type="entry name" value="DNA polymerase I"/>
    <property type="match status" value="1"/>
</dbReference>
<evidence type="ECO:0000256" key="5">
    <source>
        <dbReference type="ARBA" id="ARBA00022695"/>
    </source>
</evidence>
<dbReference type="SUPFAM" id="SSF88723">
    <property type="entry name" value="PIN domain-like"/>
    <property type="match status" value="1"/>
</dbReference>
<evidence type="ECO:0000259" key="17">
    <source>
        <dbReference type="SMART" id="SM00474"/>
    </source>
</evidence>
<dbReference type="InterPro" id="IPR020046">
    <property type="entry name" value="5-3_exonucl_a-hlix_arch_N"/>
</dbReference>
<dbReference type="GO" id="GO:0008408">
    <property type="term" value="F:3'-5' exonuclease activity"/>
    <property type="evidence" value="ECO:0007669"/>
    <property type="project" value="UniProtKB-UniRule"/>
</dbReference>
<gene>
    <name evidence="16" type="primary">polA</name>
    <name evidence="20" type="ORF">BBW65_04915</name>
</gene>
<dbReference type="SMART" id="SM00475">
    <property type="entry name" value="53EXOc"/>
    <property type="match status" value="1"/>
</dbReference>
<dbReference type="SMART" id="SM00474">
    <property type="entry name" value="35EXOc"/>
    <property type="match status" value="1"/>
</dbReference>
<evidence type="ECO:0000256" key="13">
    <source>
        <dbReference type="ARBA" id="ARBA00023204"/>
    </source>
</evidence>
<sequence length="896" mass="101870">MRTLSIIDTFGFFFRSYYALPPLKNSEGFPTGLLLGFAKLIQRIHKEGSTDYLVFALEGGGTNYRKLIDPNYKANRPPAPQELLMQLPIAIEWIEKMGFQTIAFEGYEADDAIASFANWGAKNAHNVKIISNDKDLYQLINERVFLYDPIKKQEIREIECLQKWGVNPQDFVDFQSLIGDQSDNVPGVKGIGSKTAQKLINAFHNLDTIFENLAEVEKLTSKRIVNLLEVGQENAYHSKKLVTLTTDLIDDFHLVPFPSHNPLECIADELDKYDFERLSLSVKKQNPFGAKKKLSRLIKQENIPQQFSFQSHLLTKLDAILELLENHPIDSVIAYDCETDSLNTQEAKMVGFSFSLDGKNGYYVPIAHNYLGVGEQLSHEDAYMAIQKIFQYPLIGHNLKFDILITQHNFNLIPQNHISDSMILAWLYDSSSHIGLDKQMFKWFHHKMISFESIVQKNENFACVDIAQASKYASEDAVATYRLFFRLQEEIKNQGSEHLLKLAQELEFPLIFVLAGMESNGIKIDIPFFQELQDEIGGSIAKYSAQVYEYAKEDFNLNSPQQLAHILFEKLNLQGGKRVKGGFSTEEKVLEKLIDAHPIIAPILKYREANKLKNTYIDPLLKLANPKHKVFTSFLQTGTATGRLSSKSPNLQNIPVRTEFGRQIRQGFIAQEGNTLLSVDYSQIELRLLAHFSEDPKLIQAFHDKQDIHTQTALKIFGECDVQKRSIAKTINFGLLYGMGAKKLAESLKITQKEAKEYIQNYFSAFPTIKSFLKIQEDNIASLGYAQTLLGHRRYFDFANATEFEKANFLREGINTIFQGSAADLIKLAMLKIKTYIANTPVKMLIQVHDELIFELPEQGAMQYAQEIASIMNGIYVLKVPLECGVNLGQNWAQLK</sequence>
<evidence type="ECO:0000256" key="1">
    <source>
        <dbReference type="ARBA" id="ARBA00007705"/>
    </source>
</evidence>
<dbReference type="Gene3D" id="3.30.70.370">
    <property type="match status" value="1"/>
</dbReference>
<keyword evidence="21" id="KW-1185">Reference proteome</keyword>
<dbReference type="GO" id="GO:0008409">
    <property type="term" value="F:5'-3' exonuclease activity"/>
    <property type="evidence" value="ECO:0007669"/>
    <property type="project" value="UniProtKB-UniRule"/>
</dbReference>
<dbReference type="SUPFAM" id="SSF53098">
    <property type="entry name" value="Ribonuclease H-like"/>
    <property type="match status" value="1"/>
</dbReference>
<name>A0A1B1U629_9HELI</name>
<dbReference type="NCBIfam" id="NF004397">
    <property type="entry name" value="PRK05755.1"/>
    <property type="match status" value="1"/>
</dbReference>
<evidence type="ECO:0000256" key="6">
    <source>
        <dbReference type="ARBA" id="ARBA00022705"/>
    </source>
</evidence>
<dbReference type="InterPro" id="IPR001098">
    <property type="entry name" value="DNA-dir_DNA_pol_A_palm_dom"/>
</dbReference>
<feature type="domain" description="5'-3' exonuclease" evidence="18">
    <location>
        <begin position="1"/>
        <end position="255"/>
    </location>
</feature>
<keyword evidence="4 16" id="KW-0808">Transferase</keyword>
<comment type="function">
    <text evidence="16">In addition to polymerase activity, this DNA polymerase exhibits 3'-5' and 5'-3' exonuclease activity.</text>
</comment>
<dbReference type="PRINTS" id="PR00868">
    <property type="entry name" value="DNAPOLI"/>
</dbReference>
<dbReference type="InterPro" id="IPR002298">
    <property type="entry name" value="DNA_polymerase_A"/>
</dbReference>
<keyword evidence="13 16" id="KW-0234">DNA repair</keyword>
<dbReference type="RefSeq" id="WP_066340531.1">
    <property type="nucleotide sequence ID" value="NZ_CP016503.1"/>
</dbReference>
<protein>
    <recommendedName>
        <fullName evidence="3 15">DNA polymerase I</fullName>
        <ecNumber evidence="2 15">2.7.7.7</ecNumber>
    </recommendedName>
</protein>
<dbReference type="InterPro" id="IPR036279">
    <property type="entry name" value="5-3_exonuclease_C_sf"/>
</dbReference>
<dbReference type="InterPro" id="IPR020045">
    <property type="entry name" value="DNA_polI_H3TH"/>
</dbReference>
<evidence type="ECO:0000256" key="15">
    <source>
        <dbReference type="NCBIfam" id="TIGR00593"/>
    </source>
</evidence>
<dbReference type="CDD" id="cd06139">
    <property type="entry name" value="DNA_polA_I_Ecoli_like_exo"/>
    <property type="match status" value="1"/>
</dbReference>
<dbReference type="Pfam" id="PF01367">
    <property type="entry name" value="5_3_exonuc"/>
    <property type="match status" value="1"/>
</dbReference>
<dbReference type="InterPro" id="IPR002562">
    <property type="entry name" value="3'-5'_exonuclease_dom"/>
</dbReference>
<evidence type="ECO:0000256" key="7">
    <source>
        <dbReference type="ARBA" id="ARBA00022722"/>
    </source>
</evidence>
<evidence type="ECO:0000256" key="10">
    <source>
        <dbReference type="ARBA" id="ARBA00022839"/>
    </source>
</evidence>
<reference evidence="21" key="1">
    <citation type="submission" date="2016-07" db="EMBL/GenBank/DDBJ databases">
        <authorList>
            <person name="Florea S."/>
            <person name="Webb J.S."/>
            <person name="Jaromczyk J."/>
            <person name="Schardl C.L."/>
        </authorList>
    </citation>
    <scope>NUCLEOTIDE SEQUENCE [LARGE SCALE GENOMIC DNA]</scope>
    <source>
        <strain evidence="21">MIT 01-6242</strain>
    </source>
</reference>
<dbReference type="GO" id="GO:0006302">
    <property type="term" value="P:double-strand break repair"/>
    <property type="evidence" value="ECO:0007669"/>
    <property type="project" value="TreeGrafter"/>
</dbReference>
<dbReference type="Gene3D" id="1.10.150.20">
    <property type="entry name" value="5' to 3' exonuclease, C-terminal subdomain"/>
    <property type="match status" value="2"/>
</dbReference>
<feature type="domain" description="3'-5' exonuclease" evidence="17">
    <location>
        <begin position="305"/>
        <end position="492"/>
    </location>
</feature>
<keyword evidence="10 16" id="KW-0269">Exonuclease</keyword>
<dbReference type="OrthoDB" id="9806424at2"/>
<evidence type="ECO:0000313" key="20">
    <source>
        <dbReference type="EMBL" id="ANV98181.1"/>
    </source>
</evidence>
<dbReference type="CDD" id="cd09859">
    <property type="entry name" value="PIN_53EXO"/>
    <property type="match status" value="1"/>
</dbReference>
<comment type="catalytic activity">
    <reaction evidence="14 16">
        <text>DNA(n) + a 2'-deoxyribonucleoside 5'-triphosphate = DNA(n+1) + diphosphate</text>
        <dbReference type="Rhea" id="RHEA:22508"/>
        <dbReference type="Rhea" id="RHEA-COMP:17339"/>
        <dbReference type="Rhea" id="RHEA-COMP:17340"/>
        <dbReference type="ChEBI" id="CHEBI:33019"/>
        <dbReference type="ChEBI" id="CHEBI:61560"/>
        <dbReference type="ChEBI" id="CHEBI:173112"/>
        <dbReference type="EC" id="2.7.7.7"/>
    </reaction>
</comment>
<dbReference type="EMBL" id="CP016503">
    <property type="protein sequence ID" value="ANV98181.1"/>
    <property type="molecule type" value="Genomic_DNA"/>
</dbReference>
<evidence type="ECO:0000259" key="18">
    <source>
        <dbReference type="SMART" id="SM00475"/>
    </source>
</evidence>
<accession>A0A1B1U629</accession>
<dbReference type="Pfam" id="PF00476">
    <property type="entry name" value="DNA_pol_A"/>
    <property type="match status" value="1"/>
</dbReference>
<evidence type="ECO:0000256" key="2">
    <source>
        <dbReference type="ARBA" id="ARBA00012417"/>
    </source>
</evidence>
<dbReference type="SMART" id="SM00279">
    <property type="entry name" value="HhH2"/>
    <property type="match status" value="1"/>
</dbReference>
<dbReference type="CDD" id="cd09898">
    <property type="entry name" value="H3TH_53EXO"/>
    <property type="match status" value="1"/>
</dbReference>
<feature type="domain" description="DNA-directed DNA polymerase family A palm" evidence="19">
    <location>
        <begin position="661"/>
        <end position="860"/>
    </location>
</feature>
<dbReference type="KEGG" id="het:BBW65_04915"/>
<evidence type="ECO:0000256" key="9">
    <source>
        <dbReference type="ARBA" id="ARBA00022801"/>
    </source>
</evidence>
<evidence type="ECO:0000259" key="19">
    <source>
        <dbReference type="SMART" id="SM00482"/>
    </source>
</evidence>
<dbReference type="InterPro" id="IPR018320">
    <property type="entry name" value="DNA_polymerase_1"/>
</dbReference>
<dbReference type="GO" id="GO:0003677">
    <property type="term" value="F:DNA binding"/>
    <property type="evidence" value="ECO:0007669"/>
    <property type="project" value="UniProtKB-UniRule"/>
</dbReference>
<keyword evidence="12 16" id="KW-0238">DNA-binding</keyword>
<keyword evidence="11 16" id="KW-0239">DNA-directed DNA polymerase</keyword>
<dbReference type="InterPro" id="IPR043502">
    <property type="entry name" value="DNA/RNA_pol_sf"/>
</dbReference>
<dbReference type="PANTHER" id="PTHR10133">
    <property type="entry name" value="DNA POLYMERASE I"/>
    <property type="match status" value="1"/>
</dbReference>
<evidence type="ECO:0000256" key="16">
    <source>
        <dbReference type="RuleBase" id="RU004460"/>
    </source>
</evidence>
<dbReference type="Gene3D" id="3.40.50.1010">
    <property type="entry name" value="5'-nuclease"/>
    <property type="match status" value="1"/>
</dbReference>
<keyword evidence="5 16" id="KW-0548">Nucleotidyltransferase</keyword>
<evidence type="ECO:0000256" key="4">
    <source>
        <dbReference type="ARBA" id="ARBA00022679"/>
    </source>
</evidence>
<dbReference type="STRING" id="222136.BBW65_04915"/>
<dbReference type="InterPro" id="IPR029060">
    <property type="entry name" value="PIN-like_dom_sf"/>
</dbReference>
<dbReference type="InterPro" id="IPR002421">
    <property type="entry name" value="5-3_exonuclease"/>
</dbReference>
<keyword evidence="7" id="KW-0540">Nuclease</keyword>
<dbReference type="Gene3D" id="3.30.420.10">
    <property type="entry name" value="Ribonuclease H-like superfamily/Ribonuclease H"/>
    <property type="match status" value="1"/>
</dbReference>
<dbReference type="EC" id="2.7.7.7" evidence="2 15"/>
<dbReference type="InterPro" id="IPR012337">
    <property type="entry name" value="RNaseH-like_sf"/>
</dbReference>
<dbReference type="GO" id="GO:0006261">
    <property type="term" value="P:DNA-templated DNA replication"/>
    <property type="evidence" value="ECO:0007669"/>
    <property type="project" value="UniProtKB-UniRule"/>
</dbReference>
<dbReference type="SUPFAM" id="SSF56672">
    <property type="entry name" value="DNA/RNA polymerases"/>
    <property type="match status" value="1"/>
</dbReference>
<dbReference type="PROSITE" id="PS00447">
    <property type="entry name" value="DNA_POLYMERASE_A"/>
    <property type="match status" value="1"/>
</dbReference>
<evidence type="ECO:0000256" key="3">
    <source>
        <dbReference type="ARBA" id="ARBA00020311"/>
    </source>
</evidence>
<dbReference type="GO" id="GO:0003887">
    <property type="term" value="F:DNA-directed DNA polymerase activity"/>
    <property type="evidence" value="ECO:0007669"/>
    <property type="project" value="UniProtKB-UniRule"/>
</dbReference>
<dbReference type="Pfam" id="PF02739">
    <property type="entry name" value="5_3_exonuc_N"/>
    <property type="match status" value="1"/>
</dbReference>
<organism evidence="20 21">
    <name type="scientific">Helicobacter enhydrae</name>
    <dbReference type="NCBI Taxonomy" id="222136"/>
    <lineage>
        <taxon>Bacteria</taxon>
        <taxon>Pseudomonadati</taxon>
        <taxon>Campylobacterota</taxon>
        <taxon>Epsilonproteobacteria</taxon>
        <taxon>Campylobacterales</taxon>
        <taxon>Helicobacteraceae</taxon>
        <taxon>Helicobacter</taxon>
    </lineage>
</organism>
<evidence type="ECO:0000256" key="8">
    <source>
        <dbReference type="ARBA" id="ARBA00022763"/>
    </source>
</evidence>
<keyword evidence="8 16" id="KW-0227">DNA damage</keyword>
<comment type="similarity">
    <text evidence="1 16">Belongs to the DNA polymerase type-A family.</text>
</comment>
<keyword evidence="9 16" id="KW-0378">Hydrolase</keyword>
<dbReference type="CDD" id="cd08637">
    <property type="entry name" value="DNA_pol_A_pol_I_C"/>
    <property type="match status" value="1"/>
</dbReference>
<dbReference type="InterPro" id="IPR008918">
    <property type="entry name" value="HhH2"/>
</dbReference>
<proteinExistence type="inferred from homology"/>
<evidence type="ECO:0000256" key="11">
    <source>
        <dbReference type="ARBA" id="ARBA00022932"/>
    </source>
</evidence>
<dbReference type="SMART" id="SM00482">
    <property type="entry name" value="POLAc"/>
    <property type="match status" value="1"/>
</dbReference>
<dbReference type="Proteomes" id="UP000092884">
    <property type="component" value="Chromosome"/>
</dbReference>
<dbReference type="FunFam" id="1.20.1060.10:FF:000001">
    <property type="entry name" value="DNA polymerase I"/>
    <property type="match status" value="1"/>
</dbReference>
<evidence type="ECO:0000256" key="12">
    <source>
        <dbReference type="ARBA" id="ARBA00023125"/>
    </source>
</evidence>
<dbReference type="SUPFAM" id="SSF47807">
    <property type="entry name" value="5' to 3' exonuclease, C-terminal subdomain"/>
    <property type="match status" value="1"/>
</dbReference>
<dbReference type="PANTHER" id="PTHR10133:SF27">
    <property type="entry name" value="DNA POLYMERASE NU"/>
    <property type="match status" value="1"/>
</dbReference>
<dbReference type="Pfam" id="PF01612">
    <property type="entry name" value="DNA_pol_A_exo1"/>
    <property type="match status" value="1"/>
</dbReference>
<keyword evidence="6 16" id="KW-0235">DNA replication</keyword>
<evidence type="ECO:0000256" key="14">
    <source>
        <dbReference type="ARBA" id="ARBA00049244"/>
    </source>
</evidence>
<dbReference type="Gene3D" id="1.20.1060.10">
    <property type="entry name" value="Taq DNA Polymerase, Chain T, domain 4"/>
    <property type="match status" value="1"/>
</dbReference>
<evidence type="ECO:0000313" key="21">
    <source>
        <dbReference type="Proteomes" id="UP000092884"/>
    </source>
</evidence>